<dbReference type="OrthoDB" id="28952at2157"/>
<gene>
    <name evidence="3" type="ORF">CGL51_01585</name>
    <name evidence="2" type="ORF">CGL52_08840</name>
</gene>
<evidence type="ECO:0000256" key="1">
    <source>
        <dbReference type="SAM" id="Phobius"/>
    </source>
</evidence>
<dbReference type="PANTHER" id="PTHR23520:SF5">
    <property type="entry name" value="TRANSPORTER, PUTATIVE (AFU_ORTHOLOGUE AFUA_3G04000)-RELATED"/>
    <property type="match status" value="1"/>
</dbReference>
<dbReference type="PANTHER" id="PTHR23520">
    <property type="entry name" value="TRANSPORTER, PUTATIVE (AFU_ORTHOLOGUE AFUA_3G04000)-RELATED"/>
    <property type="match status" value="1"/>
</dbReference>
<dbReference type="EMBL" id="NMUE01000003">
    <property type="protein sequence ID" value="RFA98061.1"/>
    <property type="molecule type" value="Genomic_DNA"/>
</dbReference>
<dbReference type="GO" id="GO:0022857">
    <property type="term" value="F:transmembrane transporter activity"/>
    <property type="evidence" value="ECO:0007669"/>
    <property type="project" value="InterPro"/>
</dbReference>
<feature type="transmembrane region" description="Helical" evidence="1">
    <location>
        <begin position="12"/>
        <end position="30"/>
    </location>
</feature>
<protein>
    <submittedName>
        <fullName evidence="2">MFS transporter</fullName>
    </submittedName>
</protein>
<feature type="transmembrane region" description="Helical" evidence="1">
    <location>
        <begin position="93"/>
        <end position="116"/>
    </location>
</feature>
<dbReference type="InterPro" id="IPR036259">
    <property type="entry name" value="MFS_trans_sf"/>
</dbReference>
<proteinExistence type="predicted"/>
<dbReference type="Pfam" id="PF07690">
    <property type="entry name" value="MFS_1"/>
    <property type="match status" value="1"/>
</dbReference>
<evidence type="ECO:0000313" key="4">
    <source>
        <dbReference type="Proteomes" id="UP000256877"/>
    </source>
</evidence>
<feature type="transmembrane region" description="Helical" evidence="1">
    <location>
        <begin position="279"/>
        <end position="301"/>
    </location>
</feature>
<dbReference type="InterPro" id="IPR011701">
    <property type="entry name" value="MFS"/>
</dbReference>
<name>A0A371R285_9CREN</name>
<feature type="transmembrane region" description="Helical" evidence="1">
    <location>
        <begin position="235"/>
        <end position="258"/>
    </location>
</feature>
<dbReference type="Proteomes" id="UP000257123">
    <property type="component" value="Unassembled WGS sequence"/>
</dbReference>
<reference evidence="4 5" key="1">
    <citation type="submission" date="2017-07" db="EMBL/GenBank/DDBJ databases">
        <title>Draft genome sequence of aerobic hyperthermophilic archaea, Pyrobaculum aerophilum YKB31 and YKB32.</title>
        <authorList>
            <person name="Mochizuki T."/>
            <person name="Berliner A.J."/>
            <person name="Yoshida-Takashima Y."/>
            <person name="Takaki Y."/>
            <person name="Nunoura T."/>
            <person name="Takai K."/>
        </authorList>
    </citation>
    <scope>NUCLEOTIDE SEQUENCE [LARGE SCALE GENOMIC DNA]</scope>
    <source>
        <strain evidence="3 5">YKB31</strain>
        <strain evidence="2 4">YKB32</strain>
    </source>
</reference>
<feature type="transmembrane region" description="Helical" evidence="1">
    <location>
        <begin position="36"/>
        <end position="61"/>
    </location>
</feature>
<feature type="transmembrane region" description="Helical" evidence="1">
    <location>
        <begin position="137"/>
        <end position="160"/>
    </location>
</feature>
<evidence type="ECO:0000313" key="5">
    <source>
        <dbReference type="Proteomes" id="UP000257123"/>
    </source>
</evidence>
<evidence type="ECO:0000313" key="2">
    <source>
        <dbReference type="EMBL" id="RFA97623.1"/>
    </source>
</evidence>
<evidence type="ECO:0000313" key="3">
    <source>
        <dbReference type="EMBL" id="RFA98061.1"/>
    </source>
</evidence>
<keyword evidence="1" id="KW-0472">Membrane</keyword>
<feature type="transmembrane region" description="Helical" evidence="1">
    <location>
        <begin position="166"/>
        <end position="183"/>
    </location>
</feature>
<keyword evidence="1" id="KW-0812">Transmembrane</keyword>
<dbReference type="Gene3D" id="1.20.1250.20">
    <property type="entry name" value="MFS general substrate transporter like domains"/>
    <property type="match status" value="2"/>
</dbReference>
<dbReference type="SUPFAM" id="SSF103473">
    <property type="entry name" value="MFS general substrate transporter"/>
    <property type="match status" value="1"/>
</dbReference>
<dbReference type="AlphaFoldDB" id="A0A371R285"/>
<dbReference type="RefSeq" id="WP_116420439.1">
    <property type="nucleotide sequence ID" value="NZ_NMUE01000003.1"/>
</dbReference>
<feature type="transmembrane region" description="Helical" evidence="1">
    <location>
        <begin position="204"/>
        <end position="229"/>
    </location>
</feature>
<dbReference type="EMBL" id="NMUF01000024">
    <property type="protein sequence ID" value="RFA97623.1"/>
    <property type="molecule type" value="Genomic_DNA"/>
</dbReference>
<keyword evidence="1" id="KW-1133">Transmembrane helix</keyword>
<sequence length="381" mass="39225">MKRYIIAIGFERFLRNLATGYLTVIIPIYLKELTGSAFTAGLMVTVAGIISLGASILYAMLGDIIGHARGLAVSETAFASALMAIALTKNPWVVGLALGLGGVGMLGPGSTRGSFVPLIMALVRRHTSNAVERTRDLGLINVLSTAGGIVGSLLVAVLTLRDVSTFFVLLVSAAALLVLLSLGTSEIVRSVNPFRAVARRGGTVLAYSMSQLVAGVGIGLSNSLLSLWMNAYLGIGKALIGTIYAVGNAAFALSALFAHIFVKRLGLVKASAVSRFASGALLAAFPLALHPIAFGALYALYNAMAGMGGTARSSYISGVAAEGGEATTPAVASISIRIAATPSAAAAGYLIDVNPALLMPISGLFVIIAGYIFLKFLKEEE</sequence>
<dbReference type="Proteomes" id="UP000256877">
    <property type="component" value="Unassembled WGS sequence"/>
</dbReference>
<feature type="transmembrane region" description="Helical" evidence="1">
    <location>
        <begin position="357"/>
        <end position="377"/>
    </location>
</feature>
<comment type="caution">
    <text evidence="2">The sequence shown here is derived from an EMBL/GenBank/DDBJ whole genome shotgun (WGS) entry which is preliminary data.</text>
</comment>
<feature type="transmembrane region" description="Helical" evidence="1">
    <location>
        <begin position="68"/>
        <end position="87"/>
    </location>
</feature>
<organism evidence="2 4">
    <name type="scientific">Pyrobaculum aerophilum</name>
    <dbReference type="NCBI Taxonomy" id="13773"/>
    <lineage>
        <taxon>Archaea</taxon>
        <taxon>Thermoproteota</taxon>
        <taxon>Thermoprotei</taxon>
        <taxon>Thermoproteales</taxon>
        <taxon>Thermoproteaceae</taxon>
        <taxon>Pyrobaculum</taxon>
    </lineage>
</organism>
<accession>A0A371R285</accession>